<dbReference type="GO" id="GO:0005737">
    <property type="term" value="C:cytoplasm"/>
    <property type="evidence" value="ECO:0007669"/>
    <property type="project" value="UniProtKB-SubCell"/>
</dbReference>
<keyword evidence="9" id="KW-1185">Reference proteome</keyword>
<dbReference type="PANTHER" id="PTHR47271">
    <property type="entry name" value="ARGININE DEIMINASE"/>
    <property type="match status" value="1"/>
</dbReference>
<evidence type="ECO:0000256" key="2">
    <source>
        <dbReference type="ARBA" id="ARBA00010206"/>
    </source>
</evidence>
<protein>
    <recommendedName>
        <fullName evidence="6">Arginine deiminase</fullName>
        <shortName evidence="6">ADI</shortName>
        <ecNumber evidence="6">3.5.3.6</ecNumber>
    </recommendedName>
    <alternativeName>
        <fullName evidence="6">Arginine dihydrolase</fullName>
        <shortName evidence="6">AD</shortName>
    </alternativeName>
</protein>
<dbReference type="NCBIfam" id="NF002381">
    <property type="entry name" value="PRK01388.1"/>
    <property type="match status" value="1"/>
</dbReference>
<dbReference type="EC" id="3.5.3.6" evidence="6"/>
<dbReference type="Gene3D" id="3.75.10.10">
    <property type="entry name" value="L-arginine/glycine Amidinotransferase, Chain A"/>
    <property type="match status" value="1"/>
</dbReference>
<dbReference type="RefSeq" id="WP_125004267.1">
    <property type="nucleotide sequence ID" value="NZ_BHYK01000024.1"/>
</dbReference>
<keyword evidence="6" id="KW-0963">Cytoplasm</keyword>
<dbReference type="EMBL" id="BHYK01000024">
    <property type="protein sequence ID" value="GCD11979.1"/>
    <property type="molecule type" value="Genomic_DNA"/>
</dbReference>
<evidence type="ECO:0000256" key="4">
    <source>
        <dbReference type="ARBA" id="ARBA00022801"/>
    </source>
</evidence>
<comment type="pathway">
    <text evidence="1 6">Amino-acid degradation; L-arginine degradation via ADI pathway; carbamoyl phosphate from L-arginine: step 1/2.</text>
</comment>
<dbReference type="Pfam" id="PF02274">
    <property type="entry name" value="ADI"/>
    <property type="match status" value="1"/>
</dbReference>
<evidence type="ECO:0000313" key="8">
    <source>
        <dbReference type="EMBL" id="GCD11979.1"/>
    </source>
</evidence>
<dbReference type="PANTHER" id="PTHR47271:SF2">
    <property type="entry name" value="ARGININE DEIMINASE"/>
    <property type="match status" value="1"/>
</dbReference>
<dbReference type="NCBIfam" id="TIGR01078">
    <property type="entry name" value="arcA"/>
    <property type="match status" value="1"/>
</dbReference>
<evidence type="ECO:0000256" key="3">
    <source>
        <dbReference type="ARBA" id="ARBA00022503"/>
    </source>
</evidence>
<evidence type="ECO:0000256" key="1">
    <source>
        <dbReference type="ARBA" id="ARBA00005213"/>
    </source>
</evidence>
<comment type="similarity">
    <text evidence="2 6">Belongs to the arginine deiminase family.</text>
</comment>
<keyword evidence="3 6" id="KW-0056">Arginine metabolism</keyword>
<evidence type="ECO:0000256" key="5">
    <source>
        <dbReference type="ARBA" id="ARBA00049429"/>
    </source>
</evidence>
<feature type="active site" description="Amidino-cysteine intermediate" evidence="6 7">
    <location>
        <position position="397"/>
    </location>
</feature>
<evidence type="ECO:0000313" key="9">
    <source>
        <dbReference type="Proteomes" id="UP000287872"/>
    </source>
</evidence>
<comment type="catalytic activity">
    <reaction evidence="5 6">
        <text>L-arginine + H2O = L-citrulline + NH4(+)</text>
        <dbReference type="Rhea" id="RHEA:19597"/>
        <dbReference type="ChEBI" id="CHEBI:15377"/>
        <dbReference type="ChEBI" id="CHEBI:28938"/>
        <dbReference type="ChEBI" id="CHEBI:32682"/>
        <dbReference type="ChEBI" id="CHEBI:57743"/>
        <dbReference type="EC" id="3.5.3.6"/>
    </reaction>
</comment>
<sequence>MKSFINVTSEIGKLNKVMLHRPGREIENLVPELLERLLFDDIPYLEVARKEHDIFAKILKENDVEVLYLEELATEALNDDKVKKIFLQQFLQESHISNKEIYESLYTYLISKPTSEMIDILMAGVRKNEIDIKGMHSLRGLISNQYPFYLDPMPNLYFTRDPGASIGNGITINTMQTEARRRETLFLKYIHEYHKSFKQYEVPLWYDRSLPNNIEGGDELVLSATTLAVGCSQRTSPEAIEVVAKNLFAKHASFEKVLVLEIPACRAFMHLDTVFTMVDYDKFTIHPAIEGPLNVFEITKGVNGELHIKQSKDVLENILKSALKVPSVELIRCGGGDSIIAAREQWNDGSNTLAIAPGKVITYERNYVTNEILSKRGITVLTMPSAELSRGRGGPRCMSMPLNRDDL</sequence>
<dbReference type="InterPro" id="IPR003876">
    <property type="entry name" value="Arg_deiminase"/>
</dbReference>
<dbReference type="GO" id="GO:0019546">
    <property type="term" value="P:L-arginine deiminase pathway"/>
    <property type="evidence" value="ECO:0007669"/>
    <property type="project" value="UniProtKB-UniRule"/>
</dbReference>
<name>A0A401UR10_9CLOT</name>
<organism evidence="8 9">
    <name type="scientific">Clostridium tagluense</name>
    <dbReference type="NCBI Taxonomy" id="360422"/>
    <lineage>
        <taxon>Bacteria</taxon>
        <taxon>Bacillati</taxon>
        <taxon>Bacillota</taxon>
        <taxon>Clostridia</taxon>
        <taxon>Eubacteriales</taxon>
        <taxon>Clostridiaceae</taxon>
        <taxon>Clostridium</taxon>
    </lineage>
</organism>
<comment type="caution">
    <text evidence="8">The sequence shown here is derived from an EMBL/GenBank/DDBJ whole genome shotgun (WGS) entry which is preliminary data.</text>
</comment>
<evidence type="ECO:0000256" key="6">
    <source>
        <dbReference type="HAMAP-Rule" id="MF_00242"/>
    </source>
</evidence>
<dbReference type="PIRSF" id="PIRSF006356">
    <property type="entry name" value="Arg_deiminase"/>
    <property type="match status" value="1"/>
</dbReference>
<proteinExistence type="inferred from homology"/>
<keyword evidence="4 6" id="KW-0378">Hydrolase</keyword>
<dbReference type="Proteomes" id="UP000287872">
    <property type="component" value="Unassembled WGS sequence"/>
</dbReference>
<dbReference type="AlphaFoldDB" id="A0A401UR10"/>
<accession>A0A401UR10</accession>
<dbReference type="HAMAP" id="MF_00242">
    <property type="entry name" value="Arg_deiminase"/>
    <property type="match status" value="1"/>
</dbReference>
<dbReference type="OrthoDB" id="9807502at2"/>
<evidence type="ECO:0000256" key="7">
    <source>
        <dbReference type="PIRSR" id="PIRSR006356-1"/>
    </source>
</evidence>
<reference evidence="8 9" key="1">
    <citation type="submission" date="2018-11" db="EMBL/GenBank/DDBJ databases">
        <title>Genome sequencing and assembly of Clostridium tagluense strain A121.</title>
        <authorList>
            <person name="Murakami T."/>
            <person name="Segawa T."/>
            <person name="Shcherbakova V.A."/>
            <person name="Mori H."/>
            <person name="Yoshimura Y."/>
        </authorList>
    </citation>
    <scope>NUCLEOTIDE SEQUENCE [LARGE SCALE GENOMIC DNA]</scope>
    <source>
        <strain evidence="8 9">A121</strain>
    </source>
</reference>
<gene>
    <name evidence="8" type="primary">arcA2</name>
    <name evidence="6" type="synonym">arcA</name>
    <name evidence="8" type="ORF">Ctaglu_36020</name>
</gene>
<dbReference type="PRINTS" id="PR01466">
    <property type="entry name" value="ARGDEIMINASE"/>
</dbReference>
<comment type="subcellular location">
    <subcellularLocation>
        <location evidence="6">Cytoplasm</location>
    </subcellularLocation>
</comment>
<dbReference type="SUPFAM" id="SSF55909">
    <property type="entry name" value="Pentein"/>
    <property type="match status" value="1"/>
</dbReference>
<dbReference type="UniPathway" id="UPA00254">
    <property type="reaction ID" value="UER00364"/>
</dbReference>
<dbReference type="Gene3D" id="1.10.3930.10">
    <property type="entry name" value="Arginine deiminase"/>
    <property type="match status" value="1"/>
</dbReference>
<dbReference type="GO" id="GO:0016990">
    <property type="term" value="F:arginine deiminase activity"/>
    <property type="evidence" value="ECO:0007669"/>
    <property type="project" value="UniProtKB-UniRule"/>
</dbReference>